<evidence type="ECO:0000313" key="10">
    <source>
        <dbReference type="EMBL" id="QAB17841.1"/>
    </source>
</evidence>
<dbReference type="SUPFAM" id="SSF56112">
    <property type="entry name" value="Protein kinase-like (PK-like)"/>
    <property type="match status" value="1"/>
</dbReference>
<dbReference type="EMBL" id="CP035037">
    <property type="protein sequence ID" value="QAB17841.1"/>
    <property type="molecule type" value="Genomic_DNA"/>
</dbReference>
<dbReference type="Proteomes" id="UP000285768">
    <property type="component" value="Chromosome"/>
</dbReference>
<keyword evidence="4" id="KW-0418">Kinase</keyword>
<organism evidence="10 11">
    <name type="scientific">Leucobacter muris</name>
    <dbReference type="NCBI Taxonomy" id="1935379"/>
    <lineage>
        <taxon>Bacteria</taxon>
        <taxon>Bacillati</taxon>
        <taxon>Actinomycetota</taxon>
        <taxon>Actinomycetes</taxon>
        <taxon>Micrococcales</taxon>
        <taxon>Microbacteriaceae</taxon>
        <taxon>Leucobacter</taxon>
    </lineage>
</organism>
<dbReference type="InterPro" id="IPR011009">
    <property type="entry name" value="Kinase-like_dom_sf"/>
</dbReference>
<proteinExistence type="predicted"/>
<accession>A0ABX5QFH7</accession>
<dbReference type="PANTHER" id="PTHR21064:SF1">
    <property type="entry name" value="HYDROXYLYSINE KINASE"/>
    <property type="match status" value="1"/>
</dbReference>
<keyword evidence="3" id="KW-0808">Transferase</keyword>
<evidence type="ECO:0000259" key="9">
    <source>
        <dbReference type="Pfam" id="PF01636"/>
    </source>
</evidence>
<keyword evidence="2" id="KW-0963">Cytoplasm</keyword>
<evidence type="ECO:0000313" key="11">
    <source>
        <dbReference type="Proteomes" id="UP000285768"/>
    </source>
</evidence>
<protein>
    <recommendedName>
        <fullName evidence="8">Hydroxylysine kinase</fullName>
        <ecNumber evidence="7">2.7.1.81</ecNumber>
    </recommendedName>
</protein>
<evidence type="ECO:0000256" key="8">
    <source>
        <dbReference type="ARBA" id="ARBA00040505"/>
    </source>
</evidence>
<sequence>MTSRNPSPRTLTIPRSESTRLLREHYGIEAVGLTPLHSELSTVVGVDLVDGTRRVFRASASSPRELVLAHWRIGAADRLDDSGIPTGRSVPALSGEKVVEAETSDGPAALHVGEWLDGFMLSAALPTPFLMRAVGEAAARVSAGLADWPAPPAEVAHPWELLRTVETIQATVHSVTDPAARRLVDEALARFTATVEPRLADLPHQVVHHDLHDSNILVDTASERVTGVLDFGDMVWGPRIADLAIPGTHGARSSLDPTSAFIEVAEGWGRVSALEPEEIDLVFTAGLGRLAVNLSVWTDRANTERAEYARARSARTAKTLRRLLAADEATVRAELHRRLGRR</sequence>
<evidence type="ECO:0000256" key="4">
    <source>
        <dbReference type="ARBA" id="ARBA00022777"/>
    </source>
</evidence>
<dbReference type="EC" id="2.7.1.81" evidence="7"/>
<evidence type="ECO:0000256" key="7">
    <source>
        <dbReference type="ARBA" id="ARBA00038873"/>
    </source>
</evidence>
<dbReference type="RefSeq" id="WP_128386863.1">
    <property type="nucleotide sequence ID" value="NZ_CP035037.1"/>
</dbReference>
<evidence type="ECO:0000256" key="2">
    <source>
        <dbReference type="ARBA" id="ARBA00022490"/>
    </source>
</evidence>
<dbReference type="PANTHER" id="PTHR21064">
    <property type="entry name" value="AMINOGLYCOSIDE PHOSPHOTRANSFERASE DOMAIN-CONTAINING PROTEIN-RELATED"/>
    <property type="match status" value="1"/>
</dbReference>
<comment type="subcellular location">
    <subcellularLocation>
        <location evidence="1">Cytoplasm</location>
    </subcellularLocation>
</comment>
<evidence type="ECO:0000256" key="3">
    <source>
        <dbReference type="ARBA" id="ARBA00022679"/>
    </source>
</evidence>
<name>A0ABX5QFH7_9MICO</name>
<dbReference type="InterPro" id="IPR050249">
    <property type="entry name" value="Pseudomonas-type_ThrB"/>
</dbReference>
<keyword evidence="11" id="KW-1185">Reference proteome</keyword>
<evidence type="ECO:0000256" key="5">
    <source>
        <dbReference type="ARBA" id="ARBA00036820"/>
    </source>
</evidence>
<dbReference type="Gene3D" id="3.90.1200.10">
    <property type="match status" value="1"/>
</dbReference>
<evidence type="ECO:0000256" key="1">
    <source>
        <dbReference type="ARBA" id="ARBA00004496"/>
    </source>
</evidence>
<feature type="domain" description="Aminoglycoside phosphotransferase" evidence="9">
    <location>
        <begin position="53"/>
        <end position="247"/>
    </location>
</feature>
<comment type="function">
    <text evidence="6">Catalyzes the GTP-dependent phosphorylation of 5-hydroxy-L-lysine.</text>
</comment>
<reference evidence="10 11" key="1">
    <citation type="submission" date="2019-01" db="EMBL/GenBank/DDBJ databases">
        <title>Leucobacter muris sp. nov. isolated from the nose of a laboratory mouse.</title>
        <authorList>
            <person name="Benga L."/>
            <person name="Sproeer C."/>
            <person name="Schumann P."/>
            <person name="Verbarg S."/>
            <person name="Bunk B."/>
            <person name="Engelhardt E."/>
            <person name="Benten P.M."/>
            <person name="Sager M."/>
        </authorList>
    </citation>
    <scope>NUCLEOTIDE SEQUENCE [LARGE SCALE GENOMIC DNA]</scope>
    <source>
        <strain evidence="10 11">DSM 101948</strain>
    </source>
</reference>
<evidence type="ECO:0000256" key="6">
    <source>
        <dbReference type="ARBA" id="ARBA00037368"/>
    </source>
</evidence>
<gene>
    <name evidence="10" type="ORF">Leucomu_07845</name>
</gene>
<dbReference type="Pfam" id="PF01636">
    <property type="entry name" value="APH"/>
    <property type="match status" value="1"/>
</dbReference>
<dbReference type="InterPro" id="IPR002575">
    <property type="entry name" value="Aminoglycoside_PTrfase"/>
</dbReference>
<comment type="catalytic activity">
    <reaction evidence="5">
        <text>(5R)-5-hydroxy-L-lysine + GTP = (5R)-5-phosphooxy-L-lysine + GDP + H(+)</text>
        <dbReference type="Rhea" id="RHEA:19049"/>
        <dbReference type="ChEBI" id="CHEBI:15378"/>
        <dbReference type="ChEBI" id="CHEBI:37565"/>
        <dbReference type="ChEBI" id="CHEBI:57882"/>
        <dbReference type="ChEBI" id="CHEBI:58189"/>
        <dbReference type="ChEBI" id="CHEBI:58357"/>
        <dbReference type="EC" id="2.7.1.81"/>
    </reaction>
</comment>